<keyword evidence="3" id="KW-0694">RNA-binding</keyword>
<protein>
    <submittedName>
        <fullName evidence="4">Flagellar biosynthesis repressor FlbT</fullName>
    </submittedName>
</protein>
<keyword evidence="4" id="KW-0966">Cell projection</keyword>
<comment type="caution">
    <text evidence="4">The sequence shown here is derived from an EMBL/GenBank/DDBJ whole genome shotgun (WGS) entry which is preliminary data.</text>
</comment>
<dbReference type="EMBL" id="BAABBF010000002">
    <property type="protein sequence ID" value="GAA3699362.1"/>
    <property type="molecule type" value="Genomic_DNA"/>
</dbReference>
<reference evidence="5" key="1">
    <citation type="journal article" date="2019" name="Int. J. Syst. Evol. Microbiol.">
        <title>The Global Catalogue of Microorganisms (GCM) 10K type strain sequencing project: providing services to taxonomists for standard genome sequencing and annotation.</title>
        <authorList>
            <consortium name="The Broad Institute Genomics Platform"/>
            <consortium name="The Broad Institute Genome Sequencing Center for Infectious Disease"/>
            <person name="Wu L."/>
            <person name="Ma J."/>
        </authorList>
    </citation>
    <scope>NUCLEOTIDE SEQUENCE [LARGE SCALE GENOMIC DNA]</scope>
    <source>
        <strain evidence="5">JCM 17498</strain>
    </source>
</reference>
<keyword evidence="4" id="KW-0282">Flagellum</keyword>
<evidence type="ECO:0000256" key="3">
    <source>
        <dbReference type="ARBA" id="ARBA00022884"/>
    </source>
</evidence>
<accession>A0ABP7D4R0</accession>
<gene>
    <name evidence="4" type="primary">flbT</name>
    <name evidence="4" type="ORF">GCM10022268_06950</name>
</gene>
<evidence type="ECO:0000256" key="1">
    <source>
        <dbReference type="ARBA" id="ARBA00022491"/>
    </source>
</evidence>
<proteinExistence type="predicted"/>
<dbReference type="InterPro" id="IPR009967">
    <property type="entry name" value="Flagellum_FlbT"/>
</dbReference>
<organism evidence="4 5">
    <name type="scientific">Sphingomonas cynarae</name>
    <dbReference type="NCBI Taxonomy" id="930197"/>
    <lineage>
        <taxon>Bacteria</taxon>
        <taxon>Pseudomonadati</taxon>
        <taxon>Pseudomonadota</taxon>
        <taxon>Alphaproteobacteria</taxon>
        <taxon>Sphingomonadales</taxon>
        <taxon>Sphingomonadaceae</taxon>
        <taxon>Sphingomonas</taxon>
    </lineage>
</organism>
<keyword evidence="5" id="KW-1185">Reference proteome</keyword>
<name>A0ABP7D4R0_9SPHN</name>
<sequence length="134" mass="14981">MTLRISLRDGEKMIVNGAVMRASGRVELMIENHVALLRGREVMQAEEASTPARRLYFTCMMAYIDESGRSDHQQHVVGLLGDLMSVFRTDEARMACLEFARLAALGDYYRALGVCRQLMTYEAAAFDRLAGEAA</sequence>
<keyword evidence="1" id="KW-0678">Repressor</keyword>
<evidence type="ECO:0000313" key="4">
    <source>
        <dbReference type="EMBL" id="GAA3699362.1"/>
    </source>
</evidence>
<dbReference type="RefSeq" id="WP_344692005.1">
    <property type="nucleotide sequence ID" value="NZ_BAABBF010000002.1"/>
</dbReference>
<dbReference type="Proteomes" id="UP001500523">
    <property type="component" value="Unassembled WGS sequence"/>
</dbReference>
<keyword evidence="2" id="KW-1005">Bacterial flagellum biogenesis</keyword>
<keyword evidence="4" id="KW-0969">Cilium</keyword>
<dbReference type="Pfam" id="PF07378">
    <property type="entry name" value="FlbT"/>
    <property type="match status" value="1"/>
</dbReference>
<evidence type="ECO:0000256" key="2">
    <source>
        <dbReference type="ARBA" id="ARBA00022795"/>
    </source>
</evidence>
<evidence type="ECO:0000313" key="5">
    <source>
        <dbReference type="Proteomes" id="UP001500523"/>
    </source>
</evidence>